<accession>A0A1F5KK28</accession>
<dbReference type="GO" id="GO:0042597">
    <property type="term" value="C:periplasmic space"/>
    <property type="evidence" value="ECO:0007669"/>
    <property type="project" value="UniProtKB-ARBA"/>
</dbReference>
<evidence type="ECO:0000256" key="1">
    <source>
        <dbReference type="ARBA" id="ARBA00005695"/>
    </source>
</evidence>
<keyword evidence="4" id="KW-0472">Membrane</keyword>
<dbReference type="Gene3D" id="3.10.105.10">
    <property type="entry name" value="Dipeptide-binding Protein, Domain 3"/>
    <property type="match status" value="1"/>
</dbReference>
<dbReference type="GO" id="GO:0015833">
    <property type="term" value="P:peptide transport"/>
    <property type="evidence" value="ECO:0007669"/>
    <property type="project" value="TreeGrafter"/>
</dbReference>
<dbReference type="CDD" id="cd00995">
    <property type="entry name" value="PBP2_NikA_DppA_OppA_like"/>
    <property type="match status" value="1"/>
</dbReference>
<evidence type="ECO:0000313" key="6">
    <source>
        <dbReference type="EMBL" id="OGE41160.1"/>
    </source>
</evidence>
<dbReference type="Proteomes" id="UP000177328">
    <property type="component" value="Unassembled WGS sequence"/>
</dbReference>
<keyword evidence="2" id="KW-0813">Transport</keyword>
<dbReference type="InterPro" id="IPR030678">
    <property type="entry name" value="Peptide/Ni-bd"/>
</dbReference>
<dbReference type="Pfam" id="PF00496">
    <property type="entry name" value="SBP_bac_5"/>
    <property type="match status" value="1"/>
</dbReference>
<comment type="caution">
    <text evidence="6">The sequence shown here is derived from an EMBL/GenBank/DDBJ whole genome shotgun (WGS) entry which is preliminary data.</text>
</comment>
<sequence length="453" mass="51011">MRAIRFALLVISKLLLRYKFKIILVLVISSILTYGIYSFVFASTKSRLSEGIVGTFTENDLPPIVTQLVSKGLVEIDKTGSPSGQLAKEWTSNDQSTEYWFKLKDDLYWSDGTKLKAADLPVSIPNVEITTPDDRTMHFKLSDSYSPFPSLLTKPLLKKNTNIGIGPYQIAKIYKDGVFVKKLQLHARDQALPDVTIHFYPNERIAKTALRIGEVASILGINDPEDLTPDKSFNLFSQPSFGVVVTIFYNTEDPVLSDENLRLALSYSAPSIPNETEARTSLSPQSWAFNNTVKDYLDNQEGAKNALAKVKNKDLVITLTATSSLKNIGEQVIASWKKAGIKAVLRTESGIPQNFQALLIAQKIPADPDQYSLWHKLGQTNISKFSNPRMDKDLEDGRKLKDISQRRLKYADFQKVLLDHSPASFLYFPKYNVLYLKKVEPELKKVLELQILE</sequence>
<feature type="transmembrane region" description="Helical" evidence="4">
    <location>
        <begin position="20"/>
        <end position="40"/>
    </location>
</feature>
<dbReference type="InterPro" id="IPR039424">
    <property type="entry name" value="SBP_5"/>
</dbReference>
<protein>
    <recommendedName>
        <fullName evidence="5">Solute-binding protein family 5 domain-containing protein</fullName>
    </recommendedName>
</protein>
<dbReference type="PANTHER" id="PTHR30290:SF9">
    <property type="entry name" value="OLIGOPEPTIDE-BINDING PROTEIN APPA"/>
    <property type="match status" value="1"/>
</dbReference>
<evidence type="ECO:0000259" key="5">
    <source>
        <dbReference type="Pfam" id="PF00496"/>
    </source>
</evidence>
<dbReference type="AlphaFoldDB" id="A0A1F5KK28"/>
<dbReference type="PIRSF" id="PIRSF002741">
    <property type="entry name" value="MppA"/>
    <property type="match status" value="1"/>
</dbReference>
<dbReference type="Gene3D" id="3.40.190.10">
    <property type="entry name" value="Periplasmic binding protein-like II"/>
    <property type="match status" value="1"/>
</dbReference>
<dbReference type="Gene3D" id="3.90.76.10">
    <property type="entry name" value="Dipeptide-binding Protein, Domain 1"/>
    <property type="match status" value="1"/>
</dbReference>
<dbReference type="PANTHER" id="PTHR30290">
    <property type="entry name" value="PERIPLASMIC BINDING COMPONENT OF ABC TRANSPORTER"/>
    <property type="match status" value="1"/>
</dbReference>
<organism evidence="6 7">
    <name type="scientific">Candidatus Daviesbacteria bacterium RIFCSPHIGHO2_02_FULL_43_12</name>
    <dbReference type="NCBI Taxonomy" id="1797776"/>
    <lineage>
        <taxon>Bacteria</taxon>
        <taxon>Candidatus Daviesiibacteriota</taxon>
    </lineage>
</organism>
<reference evidence="6 7" key="1">
    <citation type="journal article" date="2016" name="Nat. Commun.">
        <title>Thousands of microbial genomes shed light on interconnected biogeochemical processes in an aquifer system.</title>
        <authorList>
            <person name="Anantharaman K."/>
            <person name="Brown C.T."/>
            <person name="Hug L.A."/>
            <person name="Sharon I."/>
            <person name="Castelle C.J."/>
            <person name="Probst A.J."/>
            <person name="Thomas B.C."/>
            <person name="Singh A."/>
            <person name="Wilkins M.J."/>
            <person name="Karaoz U."/>
            <person name="Brodie E.L."/>
            <person name="Williams K.H."/>
            <person name="Hubbard S.S."/>
            <person name="Banfield J.F."/>
        </authorList>
    </citation>
    <scope>NUCLEOTIDE SEQUENCE [LARGE SCALE GENOMIC DNA]</scope>
</reference>
<dbReference type="InterPro" id="IPR000914">
    <property type="entry name" value="SBP_5_dom"/>
</dbReference>
<evidence type="ECO:0000256" key="2">
    <source>
        <dbReference type="ARBA" id="ARBA00022448"/>
    </source>
</evidence>
<evidence type="ECO:0000313" key="7">
    <source>
        <dbReference type="Proteomes" id="UP000177328"/>
    </source>
</evidence>
<keyword evidence="3" id="KW-0732">Signal</keyword>
<gene>
    <name evidence="6" type="ORF">A3D25_01345</name>
</gene>
<dbReference type="EMBL" id="MFDD01000002">
    <property type="protein sequence ID" value="OGE41160.1"/>
    <property type="molecule type" value="Genomic_DNA"/>
</dbReference>
<dbReference type="GO" id="GO:0043190">
    <property type="term" value="C:ATP-binding cassette (ABC) transporter complex"/>
    <property type="evidence" value="ECO:0007669"/>
    <property type="project" value="InterPro"/>
</dbReference>
<keyword evidence="4" id="KW-1133">Transmembrane helix</keyword>
<proteinExistence type="inferred from homology"/>
<dbReference type="SUPFAM" id="SSF53850">
    <property type="entry name" value="Periplasmic binding protein-like II"/>
    <property type="match status" value="1"/>
</dbReference>
<feature type="domain" description="Solute-binding protein family 5" evidence="5">
    <location>
        <begin position="126"/>
        <end position="350"/>
    </location>
</feature>
<comment type="similarity">
    <text evidence="1">Belongs to the bacterial solute-binding protein 5 family.</text>
</comment>
<evidence type="ECO:0000256" key="3">
    <source>
        <dbReference type="ARBA" id="ARBA00022729"/>
    </source>
</evidence>
<name>A0A1F5KK28_9BACT</name>
<dbReference type="GO" id="GO:1904680">
    <property type="term" value="F:peptide transmembrane transporter activity"/>
    <property type="evidence" value="ECO:0007669"/>
    <property type="project" value="TreeGrafter"/>
</dbReference>
<evidence type="ECO:0000256" key="4">
    <source>
        <dbReference type="SAM" id="Phobius"/>
    </source>
</evidence>
<keyword evidence="4" id="KW-0812">Transmembrane</keyword>